<evidence type="ECO:0000313" key="1">
    <source>
        <dbReference type="EMBL" id="QGT78055.1"/>
    </source>
</evidence>
<dbReference type="EMBL" id="CP046415">
    <property type="protein sequence ID" value="QGT78055.1"/>
    <property type="molecule type" value="Genomic_DNA"/>
</dbReference>
<keyword evidence="2" id="KW-1185">Reference proteome</keyword>
<dbReference type="Gene3D" id="3.40.50.11190">
    <property type="match status" value="1"/>
</dbReference>
<reference evidence="1 2" key="1">
    <citation type="submission" date="2019-11" db="EMBL/GenBank/DDBJ databases">
        <authorList>
            <person name="Zhang J."/>
            <person name="Sun C."/>
        </authorList>
    </citation>
    <scope>NUCLEOTIDE SEQUENCE [LARGE SCALE GENOMIC DNA]</scope>
    <source>
        <strain evidence="2">sp2</strain>
    </source>
</reference>
<dbReference type="KEGG" id="ghl:GM160_03625"/>
<dbReference type="Gene3D" id="3.40.50.2000">
    <property type="entry name" value="Glycogen Phosphorylase B"/>
    <property type="match status" value="1"/>
</dbReference>
<sequence>MFVIRTAAGPDTGIGHVIRMSHLARALIGRGQSVLVLLTAPYPAVTGYLDDLDVEYLYPERAGLPEEELGDSPTAQRADARKCLERLAGMAVDRVIVDSYRLGIHWEREVASAGLPLAAFDDLGNRRHAAELIVDARWAGQEATPRRYEGLVPAHARRLLGPAYAVLHPGYAEAGPECPPAVRNILFSLGGGGDLSLISAVIDALLVSLPEDWTVTAVIGPLAYHGDRLRELSRTDRRLQLLESPPQLLEAYRNALLFVGALGTSLYELSALKVPALTFSLAANQDNETKDLEALGHYLHLPRAEFEQAERVAALIRTLLDNLDRLRALRHAAVVQVDGHGTERVVRALLGEPAEPPAAPLGNDNVVSEERLSEQLAIRPVTDRDINHYRESRNLAKNRQNMTITEAIPRVEHYRWWFKTTRESFLLTDSGLPQLYIWHQKAPFDGHEYLIGGWFVCDESVGFDRAAVALEWQLQHTAQTHPDATWIAVINKENRYVNLLNRYMGFTDVDPDSTEHAAIQHFFGKADPEHFNYVKYGPSRD</sequence>
<gene>
    <name evidence="1" type="ORF">GM160_03625</name>
</gene>
<accession>A0A6I6D1B5</accession>
<evidence type="ECO:0008006" key="3">
    <source>
        <dbReference type="Google" id="ProtNLM"/>
    </source>
</evidence>
<name>A0A6I6D1B5_9GAMM</name>
<protein>
    <recommendedName>
        <fullName evidence="3">UDP-2,4-diacetamido-2,4, 6-trideoxy-beta-L-altropyranose hydrolase</fullName>
    </recommendedName>
</protein>
<dbReference type="Proteomes" id="UP000427716">
    <property type="component" value="Chromosome"/>
</dbReference>
<dbReference type="SUPFAM" id="SSF53756">
    <property type="entry name" value="UDP-Glycosyltransferase/glycogen phosphorylase"/>
    <property type="match status" value="1"/>
</dbReference>
<evidence type="ECO:0000313" key="2">
    <source>
        <dbReference type="Proteomes" id="UP000427716"/>
    </source>
</evidence>
<dbReference type="AlphaFoldDB" id="A0A6I6D1B5"/>
<organism evidence="1 2">
    <name type="scientific">Guyparkeria halophila</name>
    <dbReference type="NCBI Taxonomy" id="47960"/>
    <lineage>
        <taxon>Bacteria</taxon>
        <taxon>Pseudomonadati</taxon>
        <taxon>Pseudomonadota</taxon>
        <taxon>Gammaproteobacteria</taxon>
        <taxon>Chromatiales</taxon>
        <taxon>Thioalkalibacteraceae</taxon>
        <taxon>Guyparkeria</taxon>
    </lineage>
</organism>
<proteinExistence type="predicted"/>
<dbReference type="RefSeq" id="WP_156573277.1">
    <property type="nucleotide sequence ID" value="NZ_CP046415.1"/>
</dbReference>